<keyword evidence="1" id="KW-0732">Signal</keyword>
<dbReference type="PROSITE" id="PS51257">
    <property type="entry name" value="PROKAR_LIPOPROTEIN"/>
    <property type="match status" value="1"/>
</dbReference>
<keyword evidence="3" id="KW-1185">Reference proteome</keyword>
<evidence type="ECO:0000313" key="3">
    <source>
        <dbReference type="Proteomes" id="UP000826300"/>
    </source>
</evidence>
<dbReference type="EMBL" id="CP069370">
    <property type="protein sequence ID" value="QYZ69937.1"/>
    <property type="molecule type" value="Genomic_DNA"/>
</dbReference>
<proteinExistence type="predicted"/>
<gene>
    <name evidence="2" type="ORF">JO391_20005</name>
</gene>
<feature type="chain" id="PRO_5034259613" description="Succinate dehydrogenase" evidence="1">
    <location>
        <begin position="23"/>
        <end position="110"/>
    </location>
</feature>
<organism evidence="2 3">
    <name type="scientific">Neotabrizicola shimadae</name>
    <dbReference type="NCBI Taxonomy" id="2807096"/>
    <lineage>
        <taxon>Bacteria</taxon>
        <taxon>Pseudomonadati</taxon>
        <taxon>Pseudomonadota</taxon>
        <taxon>Alphaproteobacteria</taxon>
        <taxon>Rhodobacterales</taxon>
        <taxon>Paracoccaceae</taxon>
        <taxon>Neotabrizicola</taxon>
    </lineage>
</organism>
<evidence type="ECO:0000313" key="2">
    <source>
        <dbReference type="EMBL" id="QYZ69937.1"/>
    </source>
</evidence>
<dbReference type="AlphaFoldDB" id="A0A8G0ZW35"/>
<evidence type="ECO:0008006" key="4">
    <source>
        <dbReference type="Google" id="ProtNLM"/>
    </source>
</evidence>
<reference evidence="2" key="1">
    <citation type="submission" date="2021-02" db="EMBL/GenBank/DDBJ databases">
        <title>Rhodobacter shimadae sp. nov., an aerobic anoxygenic phototrophic bacterium isolated from a hot spring.</title>
        <authorList>
            <person name="Muramatsu S."/>
            <person name="Haruta S."/>
            <person name="Hirose S."/>
            <person name="Hanada S."/>
        </authorList>
    </citation>
    <scope>NUCLEOTIDE SEQUENCE</scope>
    <source>
        <strain evidence="2">N10</strain>
    </source>
</reference>
<dbReference type="RefSeq" id="WP_220662153.1">
    <property type="nucleotide sequence ID" value="NZ_CP069370.1"/>
</dbReference>
<name>A0A8G0ZW35_9RHOB</name>
<evidence type="ECO:0000256" key="1">
    <source>
        <dbReference type="SAM" id="SignalP"/>
    </source>
</evidence>
<sequence length="110" mass="11124">MNRQTGLAMLAAVALSGCTAQQATDAVLRQTAQTVVTPVLDDFMSPAQAATATDCVMIAATSQDLRLLSRDVGVIAGTSTVDTILSIAARPAARDCLARSAIPALPAPGA</sequence>
<accession>A0A8G0ZW35</accession>
<dbReference type="KEGG" id="nsm:JO391_20005"/>
<feature type="signal peptide" evidence="1">
    <location>
        <begin position="1"/>
        <end position="22"/>
    </location>
</feature>
<dbReference type="Proteomes" id="UP000826300">
    <property type="component" value="Chromosome"/>
</dbReference>
<protein>
    <recommendedName>
        <fullName evidence="4">Succinate dehydrogenase</fullName>
    </recommendedName>
</protein>